<evidence type="ECO:0000313" key="5">
    <source>
        <dbReference type="EMBL" id="RRI01389.1"/>
    </source>
</evidence>
<comment type="caution">
    <text evidence="5">The sequence shown here is derived from an EMBL/GenBank/DDBJ whole genome shotgun (WGS) entry which is preliminary data.</text>
</comment>
<dbReference type="GO" id="GO:0008168">
    <property type="term" value="F:methyltransferase activity"/>
    <property type="evidence" value="ECO:0007669"/>
    <property type="project" value="UniProtKB-KW"/>
</dbReference>
<keyword evidence="6" id="KW-1185">Reference proteome</keyword>
<feature type="domain" description="Methyltransferase" evidence="4">
    <location>
        <begin position="82"/>
        <end position="191"/>
    </location>
</feature>
<dbReference type="Gene3D" id="3.40.50.150">
    <property type="entry name" value="Vaccinia Virus protein VP39"/>
    <property type="match status" value="1"/>
</dbReference>
<organism evidence="5 6">
    <name type="scientific">Mesorhizobium tamadayense</name>
    <dbReference type="NCBI Taxonomy" id="425306"/>
    <lineage>
        <taxon>Bacteria</taxon>
        <taxon>Pseudomonadati</taxon>
        <taxon>Pseudomonadota</taxon>
        <taxon>Alphaproteobacteria</taxon>
        <taxon>Hyphomicrobiales</taxon>
        <taxon>Phyllobacteriaceae</taxon>
        <taxon>Mesorhizobium</taxon>
    </lineage>
</organism>
<dbReference type="CDD" id="cd02440">
    <property type="entry name" value="AdoMet_MTases"/>
    <property type="match status" value="1"/>
</dbReference>
<dbReference type="AlphaFoldDB" id="A0A3P3FUK9"/>
<keyword evidence="1 5" id="KW-0489">Methyltransferase</keyword>
<keyword evidence="3" id="KW-0949">S-adenosyl-L-methionine</keyword>
<evidence type="ECO:0000256" key="2">
    <source>
        <dbReference type="ARBA" id="ARBA00022679"/>
    </source>
</evidence>
<dbReference type="SUPFAM" id="SSF53335">
    <property type="entry name" value="S-adenosyl-L-methionine-dependent methyltransferases"/>
    <property type="match status" value="1"/>
</dbReference>
<sequence length="317" mass="34257">MTGVRQSTKDPIGERQRTAFSAKEERFMDKRLASFGMGADAPTTDPRPYALGYSTRELQRLALQGALIRDFTEDMLRRAGIQPGMRVLDIGCGVGDVSLLAGKMVGPRGMVLGVDRSAEAIDLAERRATEAGQCHWTRFAAEDLDTFAPDETFDAVIGRLVLMYLPDPSATLRRLAGHVRPGGIVAFQEMAMPLARSVPDGPLFSRCVGWITDTIERAGFEIDMGGRLPVTFAAAGLPAPQMISAGLAGSGPASPLYNYIAETLRSLLPMAERLGIATADEIEVDTLAERLCREAVEQRSCVMTPPFVGAWANVPAW</sequence>
<evidence type="ECO:0000256" key="1">
    <source>
        <dbReference type="ARBA" id="ARBA00022603"/>
    </source>
</evidence>
<dbReference type="PANTHER" id="PTHR43464:SF19">
    <property type="entry name" value="UBIQUINONE BIOSYNTHESIS O-METHYLTRANSFERASE, MITOCHONDRIAL"/>
    <property type="match status" value="1"/>
</dbReference>
<name>A0A3P3FUK9_9HYPH</name>
<reference evidence="5 6" key="1">
    <citation type="submission" date="2018-11" db="EMBL/GenBank/DDBJ databases">
        <title>the genome of Mesorhizobium tamadayense DSM 28320.</title>
        <authorList>
            <person name="Gao J."/>
        </authorList>
    </citation>
    <scope>NUCLEOTIDE SEQUENCE [LARGE SCALE GENOMIC DNA]</scope>
    <source>
        <strain evidence="5 6">DSM 28320</strain>
    </source>
</reference>
<dbReference type="OrthoDB" id="9770485at2"/>
<dbReference type="InterPro" id="IPR029063">
    <property type="entry name" value="SAM-dependent_MTases_sf"/>
</dbReference>
<dbReference type="Proteomes" id="UP000273786">
    <property type="component" value="Unassembled WGS sequence"/>
</dbReference>
<dbReference type="EMBL" id="RQXT01000016">
    <property type="protein sequence ID" value="RRI01389.1"/>
    <property type="molecule type" value="Genomic_DNA"/>
</dbReference>
<evidence type="ECO:0000256" key="3">
    <source>
        <dbReference type="ARBA" id="ARBA00022691"/>
    </source>
</evidence>
<dbReference type="InterPro" id="IPR025714">
    <property type="entry name" value="Methyltranfer_dom"/>
</dbReference>
<dbReference type="Pfam" id="PF13847">
    <property type="entry name" value="Methyltransf_31"/>
    <property type="match status" value="1"/>
</dbReference>
<evidence type="ECO:0000313" key="6">
    <source>
        <dbReference type="Proteomes" id="UP000273786"/>
    </source>
</evidence>
<proteinExistence type="predicted"/>
<dbReference type="PANTHER" id="PTHR43464">
    <property type="entry name" value="METHYLTRANSFERASE"/>
    <property type="match status" value="1"/>
</dbReference>
<accession>A0A3P3FUK9</accession>
<evidence type="ECO:0000259" key="4">
    <source>
        <dbReference type="Pfam" id="PF13847"/>
    </source>
</evidence>
<keyword evidence="2 5" id="KW-0808">Transferase</keyword>
<dbReference type="GO" id="GO:0032259">
    <property type="term" value="P:methylation"/>
    <property type="evidence" value="ECO:0007669"/>
    <property type="project" value="UniProtKB-KW"/>
</dbReference>
<gene>
    <name evidence="5" type="ORF">EH240_15310</name>
</gene>
<protein>
    <submittedName>
        <fullName evidence="5">Class I SAM-dependent methyltransferase</fullName>
    </submittedName>
</protein>